<dbReference type="PANTHER" id="PTHR30632:SF0">
    <property type="entry name" value="SULFATE-BINDING PROTEIN"/>
    <property type="match status" value="1"/>
</dbReference>
<accession>A0A644WD08</accession>
<keyword evidence="3" id="KW-0732">Signal</keyword>
<reference evidence="4" key="1">
    <citation type="submission" date="2019-08" db="EMBL/GenBank/DDBJ databases">
        <authorList>
            <person name="Kucharzyk K."/>
            <person name="Murdoch R.W."/>
            <person name="Higgins S."/>
            <person name="Loffler F."/>
        </authorList>
    </citation>
    <scope>NUCLEOTIDE SEQUENCE</scope>
</reference>
<evidence type="ECO:0000313" key="4">
    <source>
        <dbReference type="EMBL" id="MPM01371.1"/>
    </source>
</evidence>
<dbReference type="FunFam" id="3.40.190.10:FF:000035">
    <property type="entry name" value="Molybdate ABC transporter substrate-binding protein"/>
    <property type="match status" value="1"/>
</dbReference>
<name>A0A644WD08_9ZZZZ</name>
<keyword evidence="1" id="KW-0500">Molybdenum</keyword>
<comment type="caution">
    <text evidence="4">The sequence shown here is derived from an EMBL/GenBank/DDBJ whole genome shotgun (WGS) entry which is preliminary data.</text>
</comment>
<gene>
    <name evidence="4" type="primary">modA_9</name>
    <name evidence="4" type="ORF">SDC9_47611</name>
</gene>
<keyword evidence="2" id="KW-0479">Metal-binding</keyword>
<dbReference type="Pfam" id="PF13531">
    <property type="entry name" value="SBP_bac_11"/>
    <property type="match status" value="1"/>
</dbReference>
<dbReference type="GO" id="GO:0046872">
    <property type="term" value="F:metal ion binding"/>
    <property type="evidence" value="ECO:0007669"/>
    <property type="project" value="UniProtKB-KW"/>
</dbReference>
<sequence length="266" mass="28930">MKKRVSLVLSILLFIVSLVGCTKNKANESQNDSSQKETIITVAAAASLKNCMEDKLIPMFQEKYPNIKVQGTYDSSGKLQSQIQEGADIDVFMSAAIKQMKELNEKGLISENSIVELLENKVVLITPKENDKGIKTFEDIVKSDKIAIGDPASVPAGQYAKELFENLKLWEVVSSKASLGTNVTEVLTWVAEGSADAGVVYSTDAASNNKVEVVAEAKEGTVAKVIYPIGIIKSTKNNDSAKAFTDFLQSDEVIKVFETYGFTSNK</sequence>
<dbReference type="GO" id="GO:0015689">
    <property type="term" value="P:molybdate ion transport"/>
    <property type="evidence" value="ECO:0007669"/>
    <property type="project" value="InterPro"/>
</dbReference>
<organism evidence="4">
    <name type="scientific">bioreactor metagenome</name>
    <dbReference type="NCBI Taxonomy" id="1076179"/>
    <lineage>
        <taxon>unclassified sequences</taxon>
        <taxon>metagenomes</taxon>
        <taxon>ecological metagenomes</taxon>
    </lineage>
</organism>
<protein>
    <submittedName>
        <fullName evidence="4">Molybdate-binding protein ModA</fullName>
    </submittedName>
</protein>
<evidence type="ECO:0000256" key="2">
    <source>
        <dbReference type="ARBA" id="ARBA00022723"/>
    </source>
</evidence>
<dbReference type="PROSITE" id="PS51257">
    <property type="entry name" value="PROKAR_LIPOPROTEIN"/>
    <property type="match status" value="1"/>
</dbReference>
<evidence type="ECO:0000256" key="1">
    <source>
        <dbReference type="ARBA" id="ARBA00022505"/>
    </source>
</evidence>
<proteinExistence type="predicted"/>
<dbReference type="NCBIfam" id="TIGR01256">
    <property type="entry name" value="modA"/>
    <property type="match status" value="1"/>
</dbReference>
<dbReference type="InterPro" id="IPR050682">
    <property type="entry name" value="ModA/WtpA"/>
</dbReference>
<dbReference type="EMBL" id="VSSQ01000791">
    <property type="protein sequence ID" value="MPM01371.1"/>
    <property type="molecule type" value="Genomic_DNA"/>
</dbReference>
<dbReference type="PIRSF" id="PIRSF004846">
    <property type="entry name" value="ModA"/>
    <property type="match status" value="1"/>
</dbReference>
<dbReference type="GO" id="GO:0030973">
    <property type="term" value="F:molybdate ion binding"/>
    <property type="evidence" value="ECO:0007669"/>
    <property type="project" value="TreeGrafter"/>
</dbReference>
<dbReference type="AlphaFoldDB" id="A0A644WD08"/>
<dbReference type="Gene3D" id="3.40.190.10">
    <property type="entry name" value="Periplasmic binding protein-like II"/>
    <property type="match status" value="2"/>
</dbReference>
<dbReference type="InterPro" id="IPR041879">
    <property type="entry name" value="YvgL-like_PBP2"/>
</dbReference>
<dbReference type="SUPFAM" id="SSF53850">
    <property type="entry name" value="Periplasmic binding protein-like II"/>
    <property type="match status" value="1"/>
</dbReference>
<evidence type="ECO:0000256" key="3">
    <source>
        <dbReference type="ARBA" id="ARBA00022729"/>
    </source>
</evidence>
<dbReference type="PANTHER" id="PTHR30632">
    <property type="entry name" value="MOLYBDATE-BINDING PERIPLASMIC PROTEIN"/>
    <property type="match status" value="1"/>
</dbReference>
<dbReference type="InterPro" id="IPR005950">
    <property type="entry name" value="ModA"/>
</dbReference>
<dbReference type="CDD" id="cd13537">
    <property type="entry name" value="PBP2_YvgL_like"/>
    <property type="match status" value="1"/>
</dbReference>